<dbReference type="Gene3D" id="3.60.21.10">
    <property type="match status" value="1"/>
</dbReference>
<evidence type="ECO:0000256" key="1">
    <source>
        <dbReference type="ARBA" id="ARBA00000815"/>
    </source>
</evidence>
<reference evidence="4" key="1">
    <citation type="journal article" date="2008" name="Nature">
        <title>The amphioxus genome and the evolution of the chordate karyotype.</title>
        <authorList>
            <consortium name="US DOE Joint Genome Institute (JGI-PGF)"/>
            <person name="Putnam N.H."/>
            <person name="Butts T."/>
            <person name="Ferrier D.E.K."/>
            <person name="Furlong R.F."/>
            <person name="Hellsten U."/>
            <person name="Kawashima T."/>
            <person name="Robinson-Rechavi M."/>
            <person name="Shoguchi E."/>
            <person name="Terry A."/>
            <person name="Yu J.-K."/>
            <person name="Benito-Gutierrez E.L."/>
            <person name="Dubchak I."/>
            <person name="Garcia-Fernandez J."/>
            <person name="Gibson-Brown J.J."/>
            <person name="Grigoriev I.V."/>
            <person name="Horton A.C."/>
            <person name="de Jong P.J."/>
            <person name="Jurka J."/>
            <person name="Kapitonov V.V."/>
            <person name="Kohara Y."/>
            <person name="Kuroki Y."/>
            <person name="Lindquist E."/>
            <person name="Lucas S."/>
            <person name="Osoegawa K."/>
            <person name="Pennacchio L.A."/>
            <person name="Salamov A.A."/>
            <person name="Satou Y."/>
            <person name="Sauka-Spengler T."/>
            <person name="Schmutz J."/>
            <person name="Shin-I T."/>
            <person name="Toyoda A."/>
            <person name="Bronner-Fraser M."/>
            <person name="Fujiyama A."/>
            <person name="Holland L.Z."/>
            <person name="Holland P.W.H."/>
            <person name="Satoh N."/>
            <person name="Rokhsar D.S."/>
        </authorList>
    </citation>
    <scope>NUCLEOTIDE SEQUENCE [LARGE SCALE GENOMIC DNA]</scope>
    <source>
        <strain evidence="4">S238N-H82</strain>
        <tissue evidence="4">Testes</tissue>
    </source>
</reference>
<dbReference type="InterPro" id="IPR006146">
    <property type="entry name" value="5'-Nucleotdase_CS"/>
</dbReference>
<sequence>MNAGKVAAFALCLWVASCLTFDLSILHTNDCHAGIEQTDGNGGSCGDCRGAIAGKCFGGVARRLTKAKGTTRRTESESNVLLLDAGDQFQRTLWFYYYS</sequence>
<dbReference type="PANTHER" id="PTHR11575">
    <property type="entry name" value="5'-NUCLEOTIDASE-RELATED"/>
    <property type="match status" value="1"/>
</dbReference>
<proteinExistence type="predicted"/>
<dbReference type="GO" id="GO:0008253">
    <property type="term" value="F:5'-nucleotidase activity"/>
    <property type="evidence" value="ECO:0007669"/>
    <property type="project" value="UniProtKB-EC"/>
</dbReference>
<dbReference type="EMBL" id="GG666563">
    <property type="protein sequence ID" value="EEN54967.1"/>
    <property type="molecule type" value="Genomic_DNA"/>
</dbReference>
<protein>
    <recommendedName>
        <fullName evidence="2">5'-nucleotidase</fullName>
        <ecNumber evidence="2">3.1.3.5</ecNumber>
    </recommendedName>
</protein>
<dbReference type="eggNOG" id="KOG4419">
    <property type="taxonomic scope" value="Eukaryota"/>
</dbReference>
<dbReference type="SUPFAM" id="SSF56300">
    <property type="entry name" value="Metallo-dependent phosphatases"/>
    <property type="match status" value="1"/>
</dbReference>
<dbReference type="AlphaFoldDB" id="C3YY08"/>
<name>C3YY08_BRAFL</name>
<comment type="catalytic activity">
    <reaction evidence="1">
        <text>a ribonucleoside 5'-phosphate + H2O = a ribonucleoside + phosphate</text>
        <dbReference type="Rhea" id="RHEA:12484"/>
        <dbReference type="ChEBI" id="CHEBI:15377"/>
        <dbReference type="ChEBI" id="CHEBI:18254"/>
        <dbReference type="ChEBI" id="CHEBI:43474"/>
        <dbReference type="ChEBI" id="CHEBI:58043"/>
        <dbReference type="EC" id="3.1.3.5"/>
    </reaction>
</comment>
<dbReference type="GO" id="GO:0009166">
    <property type="term" value="P:nucleotide catabolic process"/>
    <property type="evidence" value="ECO:0007669"/>
    <property type="project" value="InterPro"/>
</dbReference>
<evidence type="ECO:0000256" key="2">
    <source>
        <dbReference type="ARBA" id="ARBA00012643"/>
    </source>
</evidence>
<organism>
    <name type="scientific">Branchiostoma floridae</name>
    <name type="common">Florida lancelet</name>
    <name type="synonym">Amphioxus</name>
    <dbReference type="NCBI Taxonomy" id="7739"/>
    <lineage>
        <taxon>Eukaryota</taxon>
        <taxon>Metazoa</taxon>
        <taxon>Chordata</taxon>
        <taxon>Cephalochordata</taxon>
        <taxon>Leptocardii</taxon>
        <taxon>Amphioxiformes</taxon>
        <taxon>Branchiostomatidae</taxon>
        <taxon>Branchiostoma</taxon>
    </lineage>
</organism>
<dbReference type="GO" id="GO:0000166">
    <property type="term" value="F:nucleotide binding"/>
    <property type="evidence" value="ECO:0007669"/>
    <property type="project" value="InterPro"/>
</dbReference>
<keyword evidence="3" id="KW-0732">Signal</keyword>
<dbReference type="STRING" id="7739.C3YY08"/>
<dbReference type="PROSITE" id="PS00785">
    <property type="entry name" value="5_NUCLEOTIDASE_1"/>
    <property type="match status" value="1"/>
</dbReference>
<gene>
    <name evidence="4" type="ORF">BRAFLDRAFT_221780</name>
</gene>
<accession>C3YY08</accession>
<evidence type="ECO:0000313" key="4">
    <source>
        <dbReference type="EMBL" id="EEN54967.1"/>
    </source>
</evidence>
<feature type="signal peptide" evidence="3">
    <location>
        <begin position="1"/>
        <end position="18"/>
    </location>
</feature>
<dbReference type="InParanoid" id="C3YY08"/>
<evidence type="ECO:0000256" key="3">
    <source>
        <dbReference type="SAM" id="SignalP"/>
    </source>
</evidence>
<dbReference type="InterPro" id="IPR006179">
    <property type="entry name" value="5_nucleotidase/apyrase"/>
</dbReference>
<feature type="chain" id="PRO_5002934130" description="5'-nucleotidase" evidence="3">
    <location>
        <begin position="19"/>
        <end position="99"/>
    </location>
</feature>
<dbReference type="EC" id="3.1.3.5" evidence="2"/>
<dbReference type="GO" id="GO:0046872">
    <property type="term" value="F:metal ion binding"/>
    <property type="evidence" value="ECO:0007669"/>
    <property type="project" value="InterPro"/>
</dbReference>
<dbReference type="PANTHER" id="PTHR11575:SF24">
    <property type="entry name" value="5'-NUCLEOTIDASE"/>
    <property type="match status" value="1"/>
</dbReference>
<dbReference type="PROSITE" id="PS51257">
    <property type="entry name" value="PROKAR_LIPOPROTEIN"/>
    <property type="match status" value="1"/>
</dbReference>
<dbReference type="InterPro" id="IPR029052">
    <property type="entry name" value="Metallo-depent_PP-like"/>
</dbReference>